<feature type="region of interest" description="Disordered" evidence="1">
    <location>
        <begin position="26"/>
        <end position="50"/>
    </location>
</feature>
<organism evidence="2 3">
    <name type="scientific">Acetobacter nitrogenifigens DSM 23921 = NBRC 105050</name>
    <dbReference type="NCBI Taxonomy" id="1120919"/>
    <lineage>
        <taxon>Bacteria</taxon>
        <taxon>Pseudomonadati</taxon>
        <taxon>Pseudomonadota</taxon>
        <taxon>Alphaproteobacteria</taxon>
        <taxon>Acetobacterales</taxon>
        <taxon>Acetobacteraceae</taxon>
        <taxon>Acetobacter</taxon>
    </lineage>
</organism>
<comment type="caution">
    <text evidence="2">The sequence shown here is derived from an EMBL/GenBank/DDBJ whole genome shotgun (WGS) entry which is preliminary data.</text>
</comment>
<sequence length="50" mass="5461">MHAAITPPTNKAELLRSPEAIKATIADNGWRKKETANQRPIVVNHTGKKG</sequence>
<proteinExistence type="predicted"/>
<dbReference type="EMBL" id="BJYF01000025">
    <property type="protein sequence ID" value="GEN61057.1"/>
    <property type="molecule type" value="Genomic_DNA"/>
</dbReference>
<reference evidence="2 3" key="1">
    <citation type="submission" date="2019-07" db="EMBL/GenBank/DDBJ databases">
        <title>Whole genome shotgun sequence of Acetobacter nitrogenifigens NBRC 105050.</title>
        <authorList>
            <person name="Hosoyama A."/>
            <person name="Uohara A."/>
            <person name="Ohji S."/>
            <person name="Ichikawa N."/>
        </authorList>
    </citation>
    <scope>NUCLEOTIDE SEQUENCE [LARGE SCALE GENOMIC DNA]</scope>
    <source>
        <strain evidence="2 3">NBRC 105050</strain>
    </source>
</reference>
<accession>A0A511XDN7</accession>
<evidence type="ECO:0000313" key="3">
    <source>
        <dbReference type="Proteomes" id="UP000321635"/>
    </source>
</evidence>
<name>A0A511XDN7_9PROT</name>
<dbReference type="AlphaFoldDB" id="A0A511XDN7"/>
<gene>
    <name evidence="2" type="ORF">ANI02nite_29410</name>
</gene>
<keyword evidence="3" id="KW-1185">Reference proteome</keyword>
<dbReference type="Proteomes" id="UP000321635">
    <property type="component" value="Unassembled WGS sequence"/>
</dbReference>
<evidence type="ECO:0000313" key="2">
    <source>
        <dbReference type="EMBL" id="GEN61057.1"/>
    </source>
</evidence>
<protein>
    <submittedName>
        <fullName evidence="2">Uncharacterized protein</fullName>
    </submittedName>
</protein>
<evidence type="ECO:0000256" key="1">
    <source>
        <dbReference type="SAM" id="MobiDB-lite"/>
    </source>
</evidence>